<name>A0A0C1ZKC1_9BACT</name>
<dbReference type="PROSITE" id="PS50043">
    <property type="entry name" value="HTH_LUXR_2"/>
    <property type="match status" value="1"/>
</dbReference>
<reference evidence="5 6" key="1">
    <citation type="submission" date="2014-12" db="EMBL/GenBank/DDBJ databases">
        <title>Genome assembly of Enhygromyxa salina DSM 15201.</title>
        <authorList>
            <person name="Sharma G."/>
            <person name="Subramanian S."/>
        </authorList>
    </citation>
    <scope>NUCLEOTIDE SEQUENCE [LARGE SCALE GENOMIC DNA]</scope>
    <source>
        <strain evidence="5 6">DSM 15201</strain>
    </source>
</reference>
<dbReference type="PANTHER" id="PTHR44688">
    <property type="entry name" value="DNA-BINDING TRANSCRIPTIONAL ACTIVATOR DEVR_DOSR"/>
    <property type="match status" value="1"/>
</dbReference>
<dbReference type="Pfam" id="PF00196">
    <property type="entry name" value="GerE"/>
    <property type="match status" value="1"/>
</dbReference>
<dbReference type="Proteomes" id="UP000031599">
    <property type="component" value="Unassembled WGS sequence"/>
</dbReference>
<dbReference type="InterPro" id="IPR000792">
    <property type="entry name" value="Tscrpt_reg_LuxR_C"/>
</dbReference>
<dbReference type="AlphaFoldDB" id="A0A0C1ZKC1"/>
<keyword evidence="2" id="KW-0238">DNA-binding</keyword>
<dbReference type="PRINTS" id="PR00038">
    <property type="entry name" value="HTHLUXR"/>
</dbReference>
<evidence type="ECO:0000256" key="3">
    <source>
        <dbReference type="ARBA" id="ARBA00023163"/>
    </source>
</evidence>
<keyword evidence="3" id="KW-0804">Transcription</keyword>
<dbReference type="PANTHER" id="PTHR44688:SF16">
    <property type="entry name" value="DNA-BINDING TRANSCRIPTIONAL ACTIVATOR DEVR_DOSR"/>
    <property type="match status" value="1"/>
</dbReference>
<dbReference type="CDD" id="cd06170">
    <property type="entry name" value="LuxR_C_like"/>
    <property type="match status" value="1"/>
</dbReference>
<dbReference type="Gene3D" id="1.10.10.10">
    <property type="entry name" value="Winged helix-like DNA-binding domain superfamily/Winged helix DNA-binding domain"/>
    <property type="match status" value="1"/>
</dbReference>
<evidence type="ECO:0000256" key="2">
    <source>
        <dbReference type="ARBA" id="ARBA00023125"/>
    </source>
</evidence>
<dbReference type="GO" id="GO:0003677">
    <property type="term" value="F:DNA binding"/>
    <property type="evidence" value="ECO:0007669"/>
    <property type="project" value="UniProtKB-KW"/>
</dbReference>
<organism evidence="5 6">
    <name type="scientific">Enhygromyxa salina</name>
    <dbReference type="NCBI Taxonomy" id="215803"/>
    <lineage>
        <taxon>Bacteria</taxon>
        <taxon>Pseudomonadati</taxon>
        <taxon>Myxococcota</taxon>
        <taxon>Polyangia</taxon>
        <taxon>Nannocystales</taxon>
        <taxon>Nannocystaceae</taxon>
        <taxon>Enhygromyxa</taxon>
    </lineage>
</organism>
<accession>A0A0C1ZKC1</accession>
<dbReference type="InterPro" id="IPR036388">
    <property type="entry name" value="WH-like_DNA-bd_sf"/>
</dbReference>
<gene>
    <name evidence="5" type="ORF">DB30_02159</name>
</gene>
<dbReference type="InterPro" id="IPR016032">
    <property type="entry name" value="Sig_transdc_resp-reg_C-effctor"/>
</dbReference>
<protein>
    <recommendedName>
        <fullName evidence="4">HTH luxR-type domain-containing protein</fullName>
    </recommendedName>
</protein>
<comment type="caution">
    <text evidence="5">The sequence shown here is derived from an EMBL/GenBank/DDBJ whole genome shotgun (WGS) entry which is preliminary data.</text>
</comment>
<evidence type="ECO:0000256" key="1">
    <source>
        <dbReference type="ARBA" id="ARBA00023015"/>
    </source>
</evidence>
<sequence>MTVHCSHEIEAGAELEPDAEACGRQADADLERVTGVCDHQAGSELERMTEEPSQETDGARLERVAVDCSHETEAGAELERVDFRVASDESARRIEAVLGALGFEPVRDLAQIEGDLFEEIADVVARRYRLSSREHQALTLLLRGISREQIAVELRVSKPTLKWYLYNVYQKLDVHSSEEALRLALRIDGDPRWLRDPRRQREALELLETASVELLAATRGHSRERIEIASARFDEVLRRARALVHDTTT</sequence>
<evidence type="ECO:0000313" key="6">
    <source>
        <dbReference type="Proteomes" id="UP000031599"/>
    </source>
</evidence>
<evidence type="ECO:0000259" key="4">
    <source>
        <dbReference type="PROSITE" id="PS50043"/>
    </source>
</evidence>
<feature type="domain" description="HTH luxR-type" evidence="4">
    <location>
        <begin position="123"/>
        <end position="188"/>
    </location>
</feature>
<keyword evidence="1" id="KW-0805">Transcription regulation</keyword>
<dbReference type="SUPFAM" id="SSF46894">
    <property type="entry name" value="C-terminal effector domain of the bipartite response regulators"/>
    <property type="match status" value="1"/>
</dbReference>
<dbReference type="EMBL" id="JMCC02000016">
    <property type="protein sequence ID" value="KIG17944.1"/>
    <property type="molecule type" value="Genomic_DNA"/>
</dbReference>
<dbReference type="SMART" id="SM00421">
    <property type="entry name" value="HTH_LUXR"/>
    <property type="match status" value="1"/>
</dbReference>
<evidence type="ECO:0000313" key="5">
    <source>
        <dbReference type="EMBL" id="KIG17944.1"/>
    </source>
</evidence>
<dbReference type="GO" id="GO:0006355">
    <property type="term" value="P:regulation of DNA-templated transcription"/>
    <property type="evidence" value="ECO:0007669"/>
    <property type="project" value="InterPro"/>
</dbReference>
<proteinExistence type="predicted"/>